<keyword evidence="10" id="KW-1185">Reference proteome</keyword>
<comment type="subcellular location">
    <subcellularLocation>
        <location evidence="1 7">Cell membrane</location>
        <topology evidence="1 7">Multi-pass membrane protein</topology>
    </subcellularLocation>
</comment>
<keyword evidence="4 7" id="KW-0812">Transmembrane</keyword>
<comment type="similarity">
    <text evidence="7">Belongs to the binding-protein-dependent transport system permease family.</text>
</comment>
<evidence type="ECO:0000259" key="8">
    <source>
        <dbReference type="PROSITE" id="PS50928"/>
    </source>
</evidence>
<evidence type="ECO:0000256" key="3">
    <source>
        <dbReference type="ARBA" id="ARBA00022475"/>
    </source>
</evidence>
<dbReference type="Proteomes" id="UP000070080">
    <property type="component" value="Unassembled WGS sequence"/>
</dbReference>
<dbReference type="GO" id="GO:0055085">
    <property type="term" value="P:transmembrane transport"/>
    <property type="evidence" value="ECO:0007669"/>
    <property type="project" value="InterPro"/>
</dbReference>
<dbReference type="Pfam" id="PF00528">
    <property type="entry name" value="BPD_transp_1"/>
    <property type="match status" value="1"/>
</dbReference>
<feature type="transmembrane region" description="Helical" evidence="7">
    <location>
        <begin position="236"/>
        <end position="257"/>
    </location>
</feature>
<keyword evidence="2 7" id="KW-0813">Transport</keyword>
<dbReference type="AlphaFoldDB" id="A0A133YHF4"/>
<proteinExistence type="inferred from homology"/>
<name>A0A133YHF4_9FIRM</name>
<feature type="transmembrane region" description="Helical" evidence="7">
    <location>
        <begin position="12"/>
        <end position="30"/>
    </location>
</feature>
<dbReference type="PATRIC" id="fig|1497955.3.peg.288"/>
<sequence length="270" mass="30407">MTKLRHKKIGTYIFLSIVSFISVFPLYWMIAASTNSSLQVTRGKLTIGSQFFVNLQRLTDQYDVFGALWNSLAYSFILTLLSLLICSLAGYGFEVYHDKVKDNVMKVLLLAMMVPFVAIMIPLYQMFSKWGLLNSLVGFILPTLATPFLIMLFRQSARSFPRDIIEAARIDGLNELQIFFTMFIPTMRSTFAAALTITFMGAWNSYLWPKVIMTKADTITIPMLVANLKEGYVTDYGVLMLAVLLCTLPTAIVFFLLQKNFTAGITGAVK</sequence>
<feature type="transmembrane region" description="Helical" evidence="7">
    <location>
        <begin position="130"/>
        <end position="153"/>
    </location>
</feature>
<accession>A0A133YHF4</accession>
<dbReference type="SUPFAM" id="SSF161098">
    <property type="entry name" value="MetI-like"/>
    <property type="match status" value="1"/>
</dbReference>
<evidence type="ECO:0000256" key="2">
    <source>
        <dbReference type="ARBA" id="ARBA00022448"/>
    </source>
</evidence>
<evidence type="ECO:0000256" key="4">
    <source>
        <dbReference type="ARBA" id="ARBA00022692"/>
    </source>
</evidence>
<evidence type="ECO:0000313" key="9">
    <source>
        <dbReference type="EMBL" id="KXB42615.1"/>
    </source>
</evidence>
<reference evidence="10" key="1">
    <citation type="submission" date="2016-01" db="EMBL/GenBank/DDBJ databases">
        <authorList>
            <person name="Mitreva M."/>
            <person name="Pepin K.H."/>
            <person name="Mihindukulasuriya K.A."/>
            <person name="Fulton R."/>
            <person name="Fronick C."/>
            <person name="O'Laughlin M."/>
            <person name="Miner T."/>
            <person name="Herter B."/>
            <person name="Rosa B.A."/>
            <person name="Cordes M."/>
            <person name="Tomlinson C."/>
            <person name="Wollam A."/>
            <person name="Palsikar V.B."/>
            <person name="Mardis E.R."/>
            <person name="Wilson R.K."/>
        </authorList>
    </citation>
    <scope>NUCLEOTIDE SEQUENCE [LARGE SCALE GENOMIC DNA]</scope>
    <source>
        <strain evidence="10">KA00274</strain>
    </source>
</reference>
<feature type="transmembrane region" description="Helical" evidence="7">
    <location>
        <begin position="178"/>
        <end position="203"/>
    </location>
</feature>
<comment type="caution">
    <text evidence="9">The sequence shown here is derived from an EMBL/GenBank/DDBJ whole genome shotgun (WGS) entry which is preliminary data.</text>
</comment>
<evidence type="ECO:0000256" key="7">
    <source>
        <dbReference type="RuleBase" id="RU363032"/>
    </source>
</evidence>
<dbReference type="InterPro" id="IPR000515">
    <property type="entry name" value="MetI-like"/>
</dbReference>
<dbReference type="CDD" id="cd06261">
    <property type="entry name" value="TM_PBP2"/>
    <property type="match status" value="1"/>
</dbReference>
<dbReference type="GO" id="GO:0005886">
    <property type="term" value="C:plasma membrane"/>
    <property type="evidence" value="ECO:0007669"/>
    <property type="project" value="UniProtKB-SubCell"/>
</dbReference>
<evidence type="ECO:0000313" key="10">
    <source>
        <dbReference type="Proteomes" id="UP000070080"/>
    </source>
</evidence>
<evidence type="ECO:0000256" key="1">
    <source>
        <dbReference type="ARBA" id="ARBA00004651"/>
    </source>
</evidence>
<dbReference type="PROSITE" id="PS50928">
    <property type="entry name" value="ABC_TM1"/>
    <property type="match status" value="1"/>
</dbReference>
<evidence type="ECO:0000256" key="6">
    <source>
        <dbReference type="ARBA" id="ARBA00023136"/>
    </source>
</evidence>
<feature type="domain" description="ABC transmembrane type-1" evidence="8">
    <location>
        <begin position="68"/>
        <end position="257"/>
    </location>
</feature>
<keyword evidence="6 7" id="KW-0472">Membrane</keyword>
<keyword evidence="3" id="KW-1003">Cell membrane</keyword>
<dbReference type="STRING" id="1497955.HMPREF1872_00304"/>
<keyword evidence="5 7" id="KW-1133">Transmembrane helix</keyword>
<protein>
    <submittedName>
        <fullName evidence="9">ABC transporter, permease protein</fullName>
    </submittedName>
</protein>
<dbReference type="PANTHER" id="PTHR43744">
    <property type="entry name" value="ABC TRANSPORTER PERMEASE PROTEIN MG189-RELATED-RELATED"/>
    <property type="match status" value="1"/>
</dbReference>
<feature type="transmembrane region" description="Helical" evidence="7">
    <location>
        <begin position="105"/>
        <end position="124"/>
    </location>
</feature>
<dbReference type="PANTHER" id="PTHR43744:SF2">
    <property type="entry name" value="ARABINOOLIGOSACCHARIDES TRANSPORT SYSTEM PERMEASE PROTEIN ARAQ"/>
    <property type="match status" value="1"/>
</dbReference>
<feature type="transmembrane region" description="Helical" evidence="7">
    <location>
        <begin position="72"/>
        <end position="93"/>
    </location>
</feature>
<dbReference type="Gene3D" id="1.10.3720.10">
    <property type="entry name" value="MetI-like"/>
    <property type="match status" value="1"/>
</dbReference>
<dbReference type="InterPro" id="IPR035906">
    <property type="entry name" value="MetI-like_sf"/>
</dbReference>
<evidence type="ECO:0000256" key="5">
    <source>
        <dbReference type="ARBA" id="ARBA00022989"/>
    </source>
</evidence>
<dbReference type="EMBL" id="LSCV01000002">
    <property type="protein sequence ID" value="KXB42615.1"/>
    <property type="molecule type" value="Genomic_DNA"/>
</dbReference>
<organism evidence="9 10">
    <name type="scientific">Amygdalobacter nucleatus</name>
    <dbReference type="NCBI Taxonomy" id="3029274"/>
    <lineage>
        <taxon>Bacteria</taxon>
        <taxon>Bacillati</taxon>
        <taxon>Bacillota</taxon>
        <taxon>Clostridia</taxon>
        <taxon>Eubacteriales</taxon>
        <taxon>Oscillospiraceae</taxon>
        <taxon>Amygdalobacter</taxon>
    </lineage>
</organism>
<gene>
    <name evidence="9" type="ORF">HMPREF1872_00304</name>
</gene>